<evidence type="ECO:0000313" key="2">
    <source>
        <dbReference type="Proteomes" id="UP000251213"/>
    </source>
</evidence>
<comment type="caution">
    <text evidence="1">The sequence shown here is derived from an EMBL/GenBank/DDBJ whole genome shotgun (WGS) entry which is preliminary data.</text>
</comment>
<accession>A0A364K0C7</accession>
<dbReference type="EMBL" id="QJKK01000032">
    <property type="protein sequence ID" value="RAL20653.1"/>
    <property type="molecule type" value="Genomic_DNA"/>
</dbReference>
<organism evidence="1 2">
    <name type="scientific">Thermoflavimicrobium daqui</name>
    <dbReference type="NCBI Taxonomy" id="2137476"/>
    <lineage>
        <taxon>Bacteria</taxon>
        <taxon>Bacillati</taxon>
        <taxon>Bacillota</taxon>
        <taxon>Bacilli</taxon>
        <taxon>Bacillales</taxon>
        <taxon>Thermoactinomycetaceae</taxon>
        <taxon>Thermoflavimicrobium</taxon>
    </lineage>
</organism>
<protein>
    <submittedName>
        <fullName evidence="1">DUF421 domain-containing protein</fullName>
    </submittedName>
</protein>
<evidence type="ECO:0000313" key="1">
    <source>
        <dbReference type="EMBL" id="RAL20653.1"/>
    </source>
</evidence>
<name>A0A364K0C7_9BACL</name>
<dbReference type="Proteomes" id="UP000251213">
    <property type="component" value="Unassembled WGS sequence"/>
</dbReference>
<keyword evidence="2" id="KW-1185">Reference proteome</keyword>
<reference evidence="1 2" key="2">
    <citation type="submission" date="2018-06" db="EMBL/GenBank/DDBJ databases">
        <authorList>
            <person name="Zhirakovskaya E."/>
        </authorList>
    </citation>
    <scope>NUCLEOTIDE SEQUENCE [LARGE SCALE GENOMIC DNA]</scope>
    <source>
        <strain evidence="1 2">FBKL4.011</strain>
    </source>
</reference>
<dbReference type="AlphaFoldDB" id="A0A364K0C7"/>
<proteinExistence type="predicted"/>
<gene>
    <name evidence="1" type="ORF">DL897_17900</name>
</gene>
<sequence length="27" mass="3168">LQIKDFFYAAVRDTDHSLTINKKDVND</sequence>
<reference evidence="1 2" key="1">
    <citation type="submission" date="2018-06" db="EMBL/GenBank/DDBJ databases">
        <title>Thermoflavimicrobium daqus sp. nov., a thermophilic microbe isolated from Moutai-flavour Daqu.</title>
        <authorList>
            <person name="Wang X."/>
            <person name="Zhou H."/>
        </authorList>
    </citation>
    <scope>NUCLEOTIDE SEQUENCE [LARGE SCALE GENOMIC DNA]</scope>
    <source>
        <strain evidence="1 2">FBKL4.011</strain>
    </source>
</reference>
<feature type="non-terminal residue" evidence="1">
    <location>
        <position position="1"/>
    </location>
</feature>